<gene>
    <name evidence="2" type="ORF">CINCED_3A007497</name>
</gene>
<dbReference type="EMBL" id="CABPRJ010001432">
    <property type="protein sequence ID" value="VVC36369.1"/>
    <property type="molecule type" value="Genomic_DNA"/>
</dbReference>
<dbReference type="AlphaFoldDB" id="A0A5E4MZZ8"/>
<reference evidence="2 3" key="1">
    <citation type="submission" date="2019-08" db="EMBL/GenBank/DDBJ databases">
        <authorList>
            <person name="Alioto T."/>
            <person name="Alioto T."/>
            <person name="Gomez Garrido J."/>
        </authorList>
    </citation>
    <scope>NUCLEOTIDE SEQUENCE [LARGE SCALE GENOMIC DNA]</scope>
</reference>
<evidence type="ECO:0000256" key="1">
    <source>
        <dbReference type="SAM" id="MobiDB-lite"/>
    </source>
</evidence>
<dbReference type="Proteomes" id="UP000325440">
    <property type="component" value="Unassembled WGS sequence"/>
</dbReference>
<sequence length="121" mass="13802">MVDSTSGALMASSRREEVKETSALIRKNQGRIEDEGGELTLINNLMSSTNIRALAVVRLSLREFKNKMKRSGLKLKPCGTPEEMKDRANEILLTETNCFLPLRYDEIQERRELSRTLMKSL</sequence>
<evidence type="ECO:0000313" key="3">
    <source>
        <dbReference type="Proteomes" id="UP000325440"/>
    </source>
</evidence>
<accession>A0A5E4MZZ8</accession>
<feature type="region of interest" description="Disordered" evidence="1">
    <location>
        <begin position="1"/>
        <end position="22"/>
    </location>
</feature>
<keyword evidence="3" id="KW-1185">Reference proteome</keyword>
<name>A0A5E4MZZ8_9HEMI</name>
<evidence type="ECO:0000313" key="2">
    <source>
        <dbReference type="EMBL" id="VVC36369.1"/>
    </source>
</evidence>
<protein>
    <submittedName>
        <fullName evidence="2">Uncharacterized protein</fullName>
    </submittedName>
</protein>
<organism evidence="2 3">
    <name type="scientific">Cinara cedri</name>
    <dbReference type="NCBI Taxonomy" id="506608"/>
    <lineage>
        <taxon>Eukaryota</taxon>
        <taxon>Metazoa</taxon>
        <taxon>Ecdysozoa</taxon>
        <taxon>Arthropoda</taxon>
        <taxon>Hexapoda</taxon>
        <taxon>Insecta</taxon>
        <taxon>Pterygota</taxon>
        <taxon>Neoptera</taxon>
        <taxon>Paraneoptera</taxon>
        <taxon>Hemiptera</taxon>
        <taxon>Sternorrhyncha</taxon>
        <taxon>Aphidomorpha</taxon>
        <taxon>Aphidoidea</taxon>
        <taxon>Aphididae</taxon>
        <taxon>Lachninae</taxon>
        <taxon>Cinara</taxon>
    </lineage>
</organism>
<proteinExistence type="predicted"/>